<name>A0A9D4ML58_DREPO</name>
<dbReference type="AlphaFoldDB" id="A0A9D4ML58"/>
<proteinExistence type="predicted"/>
<evidence type="ECO:0000313" key="1">
    <source>
        <dbReference type="EMBL" id="KAH3878468.1"/>
    </source>
</evidence>
<sequence>MIHGWEKISSKDKTVVKLATKAARKTYPDPVMDTIEHAESQMGQDDCKSTNYRMEILFKTKDPTPELVKVKHTLQVSEKYPDASLAGDC</sequence>
<organism evidence="1 2">
    <name type="scientific">Dreissena polymorpha</name>
    <name type="common">Zebra mussel</name>
    <name type="synonym">Mytilus polymorpha</name>
    <dbReference type="NCBI Taxonomy" id="45954"/>
    <lineage>
        <taxon>Eukaryota</taxon>
        <taxon>Metazoa</taxon>
        <taxon>Spiralia</taxon>
        <taxon>Lophotrochozoa</taxon>
        <taxon>Mollusca</taxon>
        <taxon>Bivalvia</taxon>
        <taxon>Autobranchia</taxon>
        <taxon>Heteroconchia</taxon>
        <taxon>Euheterodonta</taxon>
        <taxon>Imparidentia</taxon>
        <taxon>Neoheterodontei</taxon>
        <taxon>Myida</taxon>
        <taxon>Dreissenoidea</taxon>
        <taxon>Dreissenidae</taxon>
        <taxon>Dreissena</taxon>
    </lineage>
</organism>
<comment type="caution">
    <text evidence="1">The sequence shown here is derived from an EMBL/GenBank/DDBJ whole genome shotgun (WGS) entry which is preliminary data.</text>
</comment>
<reference evidence="1" key="2">
    <citation type="submission" date="2020-11" db="EMBL/GenBank/DDBJ databases">
        <authorList>
            <person name="McCartney M.A."/>
            <person name="Auch B."/>
            <person name="Kono T."/>
            <person name="Mallez S."/>
            <person name="Becker A."/>
            <person name="Gohl D.M."/>
            <person name="Silverstein K.A.T."/>
            <person name="Koren S."/>
            <person name="Bechman K.B."/>
            <person name="Herman A."/>
            <person name="Abrahante J.E."/>
            <person name="Garbe J."/>
        </authorList>
    </citation>
    <scope>NUCLEOTIDE SEQUENCE</scope>
    <source>
        <strain evidence="1">Duluth1</strain>
        <tissue evidence="1">Whole animal</tissue>
    </source>
</reference>
<dbReference type="EMBL" id="JAIWYP010000001">
    <property type="protein sequence ID" value="KAH3878468.1"/>
    <property type="molecule type" value="Genomic_DNA"/>
</dbReference>
<evidence type="ECO:0000313" key="2">
    <source>
        <dbReference type="Proteomes" id="UP000828390"/>
    </source>
</evidence>
<keyword evidence="2" id="KW-1185">Reference proteome</keyword>
<dbReference type="Proteomes" id="UP000828390">
    <property type="component" value="Unassembled WGS sequence"/>
</dbReference>
<protein>
    <submittedName>
        <fullName evidence="1">Uncharacterized protein</fullName>
    </submittedName>
</protein>
<accession>A0A9D4ML58</accession>
<gene>
    <name evidence="1" type="ORF">DPMN_002364</name>
</gene>
<reference evidence="1" key="1">
    <citation type="journal article" date="2019" name="bioRxiv">
        <title>The Genome of the Zebra Mussel, Dreissena polymorpha: A Resource for Invasive Species Research.</title>
        <authorList>
            <person name="McCartney M.A."/>
            <person name="Auch B."/>
            <person name="Kono T."/>
            <person name="Mallez S."/>
            <person name="Zhang Y."/>
            <person name="Obille A."/>
            <person name="Becker A."/>
            <person name="Abrahante J.E."/>
            <person name="Garbe J."/>
            <person name="Badalamenti J.P."/>
            <person name="Herman A."/>
            <person name="Mangelson H."/>
            <person name="Liachko I."/>
            <person name="Sullivan S."/>
            <person name="Sone E.D."/>
            <person name="Koren S."/>
            <person name="Silverstein K.A.T."/>
            <person name="Beckman K.B."/>
            <person name="Gohl D.M."/>
        </authorList>
    </citation>
    <scope>NUCLEOTIDE SEQUENCE</scope>
    <source>
        <strain evidence="1">Duluth1</strain>
        <tissue evidence="1">Whole animal</tissue>
    </source>
</reference>